<dbReference type="InterPro" id="IPR038232">
    <property type="entry name" value="PknH-like_Extracell_sf"/>
</dbReference>
<dbReference type="EMBL" id="OY726397">
    <property type="protein sequence ID" value="CAJ1506909.1"/>
    <property type="molecule type" value="Genomic_DNA"/>
</dbReference>
<feature type="domain" description="PknH-like extracellular" evidence="3">
    <location>
        <begin position="114"/>
        <end position="302"/>
    </location>
</feature>
<name>A0ABM9LYG2_9MYCO</name>
<dbReference type="Proteomes" id="UP001190465">
    <property type="component" value="Chromosome"/>
</dbReference>
<evidence type="ECO:0000313" key="4">
    <source>
        <dbReference type="EMBL" id="CAJ1506909.1"/>
    </source>
</evidence>
<dbReference type="Gene3D" id="3.40.1000.70">
    <property type="entry name" value="PknH-like extracellular domain"/>
    <property type="match status" value="1"/>
</dbReference>
<feature type="compositionally biased region" description="Pro residues" evidence="1">
    <location>
        <begin position="25"/>
        <end position="50"/>
    </location>
</feature>
<keyword evidence="2" id="KW-0472">Membrane</keyword>
<reference evidence="4 5" key="1">
    <citation type="submission" date="2023-08" db="EMBL/GenBank/DDBJ databases">
        <authorList>
            <person name="Folkvardsen B D."/>
            <person name="Norman A."/>
        </authorList>
    </citation>
    <scope>NUCLEOTIDE SEQUENCE [LARGE SCALE GENOMIC DNA]</scope>
    <source>
        <strain evidence="4 5">Mu0053</strain>
    </source>
</reference>
<evidence type="ECO:0000256" key="2">
    <source>
        <dbReference type="SAM" id="Phobius"/>
    </source>
</evidence>
<accession>A0ABM9LYG2</accession>
<dbReference type="InterPro" id="IPR026954">
    <property type="entry name" value="PknH-like_Extracell"/>
</dbReference>
<protein>
    <submittedName>
        <fullName evidence="4">Sensor domain-containing protein</fullName>
    </submittedName>
</protein>
<sequence length="308" mass="32128">MSTPGYDTSNDQTVHIPPRGANLPGPQPSWPAPNWPPHPGVPPWQPPPRPRAQRLRWVAVSAAVVIGAATLGSVLVANRDEPAPNPPAAGAVEDPSPQADPSDGTETPDAVRPVPVAALSGLLLNLPEAAAVVGSATMAGSVDSGERIYEAMADEPLVDNDCIALYSGKLLAYRGSGFTASRQQFLTGDAPRRKLVQTVVSFADPAAAQRHVSATRAKWDGCANRTVNLAVVGATAGEYWAVQNVTEDAGILSTTTIEEAGDGWLCRNALAARNNIVLDFAICGTDVPESAVPAFVDKVAGKIARIRD</sequence>
<feature type="region of interest" description="Disordered" evidence="1">
    <location>
        <begin position="1"/>
        <end position="50"/>
    </location>
</feature>
<evidence type="ECO:0000256" key="1">
    <source>
        <dbReference type="SAM" id="MobiDB-lite"/>
    </source>
</evidence>
<organism evidence="4 5">
    <name type="scientific">[Mycobacterium] burgundiense</name>
    <dbReference type="NCBI Taxonomy" id="3064286"/>
    <lineage>
        <taxon>Bacteria</taxon>
        <taxon>Bacillati</taxon>
        <taxon>Actinomycetota</taxon>
        <taxon>Actinomycetes</taxon>
        <taxon>Mycobacteriales</taxon>
        <taxon>Mycobacteriaceae</taxon>
        <taxon>Mycolicibacterium</taxon>
    </lineage>
</organism>
<proteinExistence type="predicted"/>
<keyword evidence="2" id="KW-1133">Transmembrane helix</keyword>
<feature type="transmembrane region" description="Helical" evidence="2">
    <location>
        <begin position="57"/>
        <end position="77"/>
    </location>
</feature>
<feature type="compositionally biased region" description="Polar residues" evidence="1">
    <location>
        <begin position="1"/>
        <end position="13"/>
    </location>
</feature>
<dbReference type="RefSeq" id="WP_308478727.1">
    <property type="nucleotide sequence ID" value="NZ_OY726397.1"/>
</dbReference>
<evidence type="ECO:0000313" key="5">
    <source>
        <dbReference type="Proteomes" id="UP001190465"/>
    </source>
</evidence>
<keyword evidence="2" id="KW-0812">Transmembrane</keyword>
<evidence type="ECO:0000259" key="3">
    <source>
        <dbReference type="Pfam" id="PF14032"/>
    </source>
</evidence>
<gene>
    <name evidence="4" type="ORF">MU0053_003333</name>
</gene>
<keyword evidence="5" id="KW-1185">Reference proteome</keyword>
<dbReference type="Pfam" id="PF14032">
    <property type="entry name" value="PknH_C"/>
    <property type="match status" value="1"/>
</dbReference>
<feature type="region of interest" description="Disordered" evidence="1">
    <location>
        <begin position="78"/>
        <end position="111"/>
    </location>
</feature>